<dbReference type="PRINTS" id="PR00344">
    <property type="entry name" value="BCTRLSENSOR"/>
</dbReference>
<dbReference type="PANTHER" id="PTHR43065">
    <property type="entry name" value="SENSOR HISTIDINE KINASE"/>
    <property type="match status" value="1"/>
</dbReference>
<evidence type="ECO:0000313" key="12">
    <source>
        <dbReference type="Proteomes" id="UP001597120"/>
    </source>
</evidence>
<evidence type="ECO:0000313" key="11">
    <source>
        <dbReference type="EMBL" id="MFD0869460.1"/>
    </source>
</evidence>
<dbReference type="Pfam" id="PF02518">
    <property type="entry name" value="HATPase_c"/>
    <property type="match status" value="1"/>
</dbReference>
<dbReference type="InterPro" id="IPR036890">
    <property type="entry name" value="HATPase_C_sf"/>
</dbReference>
<dbReference type="PROSITE" id="PS50109">
    <property type="entry name" value="HIS_KIN"/>
    <property type="match status" value="1"/>
</dbReference>
<evidence type="ECO:0000259" key="10">
    <source>
        <dbReference type="PROSITE" id="PS50801"/>
    </source>
</evidence>
<evidence type="ECO:0000256" key="3">
    <source>
        <dbReference type="ARBA" id="ARBA00022553"/>
    </source>
</evidence>
<dbReference type="SMART" id="SM00387">
    <property type="entry name" value="HATPase_c"/>
    <property type="match status" value="1"/>
</dbReference>
<evidence type="ECO:0000256" key="1">
    <source>
        <dbReference type="ARBA" id="ARBA00000085"/>
    </source>
</evidence>
<dbReference type="CDD" id="cd00082">
    <property type="entry name" value="HisKA"/>
    <property type="match status" value="1"/>
</dbReference>
<keyword evidence="5" id="KW-0547">Nucleotide-binding</keyword>
<dbReference type="InterPro" id="IPR005467">
    <property type="entry name" value="His_kinase_dom"/>
</dbReference>
<dbReference type="Pfam" id="PF00512">
    <property type="entry name" value="HisKA"/>
    <property type="match status" value="1"/>
</dbReference>
<dbReference type="PANTHER" id="PTHR43065:SF46">
    <property type="entry name" value="C4-DICARBOXYLATE TRANSPORT SENSOR PROTEIN DCTB"/>
    <property type="match status" value="1"/>
</dbReference>
<dbReference type="EMBL" id="JBHTIU010000030">
    <property type="protein sequence ID" value="MFD0869460.1"/>
    <property type="molecule type" value="Genomic_DNA"/>
</dbReference>
<reference evidence="12" key="1">
    <citation type="journal article" date="2019" name="Int. J. Syst. Evol. Microbiol.">
        <title>The Global Catalogue of Microorganisms (GCM) 10K type strain sequencing project: providing services to taxonomists for standard genome sequencing and annotation.</title>
        <authorList>
            <consortium name="The Broad Institute Genomics Platform"/>
            <consortium name="The Broad Institute Genome Sequencing Center for Infectious Disease"/>
            <person name="Wu L."/>
            <person name="Ma J."/>
        </authorList>
    </citation>
    <scope>NUCLEOTIDE SEQUENCE [LARGE SCALE GENOMIC DNA]</scope>
    <source>
        <strain evidence="12">CCUG 57263</strain>
    </source>
</reference>
<comment type="caution">
    <text evidence="11">The sequence shown here is derived from an EMBL/GenBank/DDBJ whole genome shotgun (WGS) entry which is preliminary data.</text>
</comment>
<evidence type="ECO:0000259" key="9">
    <source>
        <dbReference type="PROSITE" id="PS50109"/>
    </source>
</evidence>
<evidence type="ECO:0000256" key="6">
    <source>
        <dbReference type="ARBA" id="ARBA00022777"/>
    </source>
</evidence>
<dbReference type="SUPFAM" id="SSF55874">
    <property type="entry name" value="ATPase domain of HSP90 chaperone/DNA topoisomerase II/histidine kinase"/>
    <property type="match status" value="1"/>
</dbReference>
<dbReference type="SMART" id="SM00388">
    <property type="entry name" value="HisKA"/>
    <property type="match status" value="1"/>
</dbReference>
<dbReference type="SUPFAM" id="SSF52091">
    <property type="entry name" value="SpoIIaa-like"/>
    <property type="match status" value="1"/>
</dbReference>
<proteinExistence type="predicted"/>
<keyword evidence="3" id="KW-0597">Phosphoprotein</keyword>
<dbReference type="InterPro" id="IPR036097">
    <property type="entry name" value="HisK_dim/P_sf"/>
</dbReference>
<protein>
    <recommendedName>
        <fullName evidence="2">histidine kinase</fullName>
        <ecNumber evidence="2">2.7.13.3</ecNumber>
    </recommendedName>
</protein>
<evidence type="ECO:0000256" key="7">
    <source>
        <dbReference type="ARBA" id="ARBA00022840"/>
    </source>
</evidence>
<gene>
    <name evidence="11" type="ORF">ACFQ03_09885</name>
</gene>
<keyword evidence="7 11" id="KW-0067">ATP-binding</keyword>
<feature type="domain" description="STAS" evidence="10">
    <location>
        <begin position="383"/>
        <end position="495"/>
    </location>
</feature>
<keyword evidence="4" id="KW-0808">Transferase</keyword>
<name>A0ABW3D7M3_9BACL</name>
<keyword evidence="12" id="KW-1185">Reference proteome</keyword>
<dbReference type="EC" id="2.7.13.3" evidence="2"/>
<evidence type="ECO:0000256" key="2">
    <source>
        <dbReference type="ARBA" id="ARBA00012438"/>
    </source>
</evidence>
<dbReference type="SUPFAM" id="SSF47384">
    <property type="entry name" value="Homodimeric domain of signal transducing histidine kinase"/>
    <property type="match status" value="1"/>
</dbReference>
<dbReference type="InterPro" id="IPR036513">
    <property type="entry name" value="STAS_dom_sf"/>
</dbReference>
<dbReference type="InterPro" id="IPR003594">
    <property type="entry name" value="HATPase_dom"/>
</dbReference>
<feature type="domain" description="Histidine kinase" evidence="9">
    <location>
        <begin position="12"/>
        <end position="214"/>
    </location>
</feature>
<evidence type="ECO:0000256" key="8">
    <source>
        <dbReference type="ARBA" id="ARBA00023012"/>
    </source>
</evidence>
<dbReference type="InterPro" id="IPR004358">
    <property type="entry name" value="Sig_transdc_His_kin-like_C"/>
</dbReference>
<organism evidence="11 12">
    <name type="scientific">Paenibacillus residui</name>
    <dbReference type="NCBI Taxonomy" id="629724"/>
    <lineage>
        <taxon>Bacteria</taxon>
        <taxon>Bacillati</taxon>
        <taxon>Bacillota</taxon>
        <taxon>Bacilli</taxon>
        <taxon>Bacillales</taxon>
        <taxon>Paenibacillaceae</taxon>
        <taxon>Paenibacillus</taxon>
    </lineage>
</organism>
<dbReference type="Gene3D" id="3.30.750.24">
    <property type="entry name" value="STAS domain"/>
    <property type="match status" value="1"/>
</dbReference>
<evidence type="ECO:0000256" key="4">
    <source>
        <dbReference type="ARBA" id="ARBA00022679"/>
    </source>
</evidence>
<dbReference type="Proteomes" id="UP001597120">
    <property type="component" value="Unassembled WGS sequence"/>
</dbReference>
<keyword evidence="8" id="KW-0902">Two-component regulatory system</keyword>
<dbReference type="InterPro" id="IPR002645">
    <property type="entry name" value="STAS_dom"/>
</dbReference>
<dbReference type="GO" id="GO:0005524">
    <property type="term" value="F:ATP binding"/>
    <property type="evidence" value="ECO:0007669"/>
    <property type="project" value="UniProtKB-KW"/>
</dbReference>
<dbReference type="Gene3D" id="1.10.287.130">
    <property type="match status" value="1"/>
</dbReference>
<comment type="catalytic activity">
    <reaction evidence="1">
        <text>ATP + protein L-histidine = ADP + protein N-phospho-L-histidine.</text>
        <dbReference type="EC" id="2.7.13.3"/>
    </reaction>
</comment>
<dbReference type="Gene3D" id="3.30.565.10">
    <property type="entry name" value="Histidine kinase-like ATPase, C-terminal domain"/>
    <property type="match status" value="1"/>
</dbReference>
<dbReference type="Pfam" id="PF01740">
    <property type="entry name" value="STAS"/>
    <property type="match status" value="1"/>
</dbReference>
<dbReference type="PROSITE" id="PS50801">
    <property type="entry name" value="STAS"/>
    <property type="match status" value="1"/>
</dbReference>
<accession>A0ABW3D7M3</accession>
<evidence type="ECO:0000256" key="5">
    <source>
        <dbReference type="ARBA" id="ARBA00022741"/>
    </source>
</evidence>
<dbReference type="RefSeq" id="WP_379287843.1">
    <property type="nucleotide sequence ID" value="NZ_JBHTIU010000030.1"/>
</dbReference>
<keyword evidence="6" id="KW-0418">Kinase</keyword>
<dbReference type="InterPro" id="IPR003661">
    <property type="entry name" value="HisK_dim/P_dom"/>
</dbReference>
<dbReference type="CDD" id="cd07041">
    <property type="entry name" value="STAS_RsbR_RsbS_like"/>
    <property type="match status" value="1"/>
</dbReference>
<sequence length="508" mass="57312">MRLASVGQIAAGIAHEVRNPLTAVKGFLQLLQEQAPHNYIDIAQQELDNAISTLQNLLNVSKPDAEDEPVTRFSLCAELESLLSLFQDQIYRVTIEKSFEQPEVEISGRKNQLKRAFFNILKNSFEAISGKGTIRISHSCDNNTVYVSISDTGVGIPREKLMLLGTPFFTTKSEGTGMGLTYVYSTVYQHGGSIRVESEEGQGTTFLLEFPLNVPVDKGVVVMDLQYEQGIQLKDFLSINKDEFEQRLLNEAVNIRDIIQDIKTIGNIDLLSNAQKLVHLMIDHKDLEIVNFAQQEGQLWDRHSSLNLAVKLEWFQAIRRVLWDFIYNYERLSKQQITREQFFALERQINTTLDIFLRHFFMSYTRFKDELIQSHKELIDDLSVPIIPLSASVSILPLLGTVDTHRAKVIQEKALHQIGASKIRTLLIDMSGVAFLDTMVVKHLFKIMDGVSYMGCKAIVTGIRPEIASTIVDLGISFSDKVETKGTLQQALEELGLQILDSETKSTS</sequence>